<dbReference type="Proteomes" id="UP001164909">
    <property type="component" value="Chromosome"/>
</dbReference>
<dbReference type="RefSeq" id="WP_082054647.1">
    <property type="nucleotide sequence ID" value="NZ_CP113865.1"/>
</dbReference>
<accession>A0ABY7BKM3</accession>
<evidence type="ECO:0000313" key="3">
    <source>
        <dbReference type="Proteomes" id="UP001164909"/>
    </source>
</evidence>
<organism evidence="2 3">
    <name type="scientific">Caldicellulosiruptor morganii</name>
    <dbReference type="NCBI Taxonomy" id="1387555"/>
    <lineage>
        <taxon>Bacteria</taxon>
        <taxon>Bacillati</taxon>
        <taxon>Bacillota</taxon>
        <taxon>Bacillota incertae sedis</taxon>
        <taxon>Caldicellulosiruptorales</taxon>
        <taxon>Caldicellulosiruptoraceae</taxon>
        <taxon>Caldicellulosiruptor</taxon>
    </lineage>
</organism>
<proteinExistence type="predicted"/>
<reference evidence="2" key="1">
    <citation type="submission" date="2022-12" db="EMBL/GenBank/DDBJ databases">
        <authorList>
            <person name="Bing R.G."/>
            <person name="Willard D.J."/>
            <person name="Manesh M.J.H."/>
            <person name="Laemthong T."/>
            <person name="Crosby J.R."/>
            <person name="Kelly R.M."/>
        </authorList>
    </citation>
    <scope>NUCLEOTIDE SEQUENCE</scope>
    <source>
        <strain evidence="2">DSM 8990</strain>
    </source>
</reference>
<evidence type="ECO:0000313" key="2">
    <source>
        <dbReference type="EMBL" id="WAM33370.1"/>
    </source>
</evidence>
<dbReference type="InterPro" id="IPR031919">
    <property type="entry name" value="Fucosidase_C"/>
</dbReference>
<dbReference type="InterPro" id="IPR013780">
    <property type="entry name" value="Glyco_hydro_b"/>
</dbReference>
<dbReference type="EMBL" id="CP113865">
    <property type="protein sequence ID" value="WAM33370.1"/>
    <property type="molecule type" value="Genomic_DNA"/>
</dbReference>
<protein>
    <recommendedName>
        <fullName evidence="1">Alpha-L-fucosidase C-terminal domain-containing protein</fullName>
    </recommendedName>
</protein>
<dbReference type="Gene3D" id="2.60.40.1180">
    <property type="entry name" value="Golgi alpha-mannosidase II"/>
    <property type="match status" value="1"/>
</dbReference>
<evidence type="ECO:0000259" key="1">
    <source>
        <dbReference type="Pfam" id="PF16757"/>
    </source>
</evidence>
<sequence>MKTNGEGIYSTRPWIKYGEGPTKGQGRAFQEKRLEWTKEDFRFTQKDGKIFAFQMKYPEDHRAIIKSLGLSSGISVKEVRLLGFEDELEFEQLDSTLIIKLPEKYCSTGYPHCFCIK</sequence>
<dbReference type="Pfam" id="PF16757">
    <property type="entry name" value="Fucosidase_C"/>
    <property type="match status" value="1"/>
</dbReference>
<feature type="domain" description="Alpha-L-fucosidase C-terminal" evidence="1">
    <location>
        <begin position="38"/>
        <end position="104"/>
    </location>
</feature>
<keyword evidence="3" id="KW-1185">Reference proteome</keyword>
<name>A0ABY7BKM3_9FIRM</name>
<gene>
    <name evidence="2" type="ORF">OTK00_001865</name>
</gene>